<dbReference type="CDD" id="cd00075">
    <property type="entry name" value="HATPase"/>
    <property type="match status" value="1"/>
</dbReference>
<dbReference type="Gene3D" id="3.30.450.40">
    <property type="match status" value="1"/>
</dbReference>
<dbReference type="EMBL" id="SIHO01000002">
    <property type="protein sequence ID" value="TFU03649.1"/>
    <property type="molecule type" value="Genomic_DNA"/>
</dbReference>
<evidence type="ECO:0000256" key="7">
    <source>
        <dbReference type="ARBA" id="ARBA00022741"/>
    </source>
</evidence>
<dbReference type="InterPro" id="IPR005467">
    <property type="entry name" value="His_kinase_dom"/>
</dbReference>
<dbReference type="InterPro" id="IPR036097">
    <property type="entry name" value="HisK_dim/P_sf"/>
</dbReference>
<keyword evidence="6 13" id="KW-0812">Transmembrane</keyword>
<comment type="catalytic activity">
    <reaction evidence="1">
        <text>ATP + protein L-histidine = ADP + protein N-phospho-L-histidine.</text>
        <dbReference type="EC" id="2.7.13.3"/>
    </reaction>
</comment>
<dbReference type="InterPro" id="IPR029016">
    <property type="entry name" value="GAF-like_dom_sf"/>
</dbReference>
<dbReference type="Gene3D" id="1.10.287.130">
    <property type="match status" value="1"/>
</dbReference>
<feature type="transmembrane region" description="Helical" evidence="13">
    <location>
        <begin position="37"/>
        <end position="65"/>
    </location>
</feature>
<dbReference type="GO" id="GO:0000155">
    <property type="term" value="F:phosphorelay sensor kinase activity"/>
    <property type="evidence" value="ECO:0007669"/>
    <property type="project" value="InterPro"/>
</dbReference>
<dbReference type="PROSITE" id="PS50109">
    <property type="entry name" value="HIS_KIN"/>
    <property type="match status" value="1"/>
</dbReference>
<dbReference type="Pfam" id="PF00512">
    <property type="entry name" value="HisKA"/>
    <property type="match status" value="1"/>
</dbReference>
<evidence type="ECO:0000256" key="12">
    <source>
        <dbReference type="ARBA" id="ARBA00023136"/>
    </source>
</evidence>
<keyword evidence="4" id="KW-0597">Phosphoprotein</keyword>
<dbReference type="InterPro" id="IPR003594">
    <property type="entry name" value="HATPase_dom"/>
</dbReference>
<feature type="domain" description="Histidine kinase" evidence="14">
    <location>
        <begin position="276"/>
        <end position="482"/>
    </location>
</feature>
<evidence type="ECO:0000256" key="11">
    <source>
        <dbReference type="ARBA" id="ARBA00023012"/>
    </source>
</evidence>
<gene>
    <name evidence="15" type="ORF">EUV02_10900</name>
</gene>
<dbReference type="EC" id="2.7.13.3" evidence="3"/>
<comment type="subcellular location">
    <subcellularLocation>
        <location evidence="2">Membrane</location>
        <topology evidence="2">Multi-pass membrane protein</topology>
    </subcellularLocation>
</comment>
<dbReference type="PANTHER" id="PTHR45569:SF1">
    <property type="entry name" value="SENSOR PROTEIN KDPD"/>
    <property type="match status" value="1"/>
</dbReference>
<dbReference type="PANTHER" id="PTHR45569">
    <property type="entry name" value="SENSOR PROTEIN KDPD"/>
    <property type="match status" value="1"/>
</dbReference>
<accession>A0A4Y9EQL8</accession>
<dbReference type="Proteomes" id="UP000297737">
    <property type="component" value="Unassembled WGS sequence"/>
</dbReference>
<protein>
    <recommendedName>
        <fullName evidence="3">histidine kinase</fullName>
        <ecNumber evidence="3">2.7.13.3</ecNumber>
    </recommendedName>
</protein>
<dbReference type="PRINTS" id="PR00344">
    <property type="entry name" value="BCTRLSENSOR"/>
</dbReference>
<evidence type="ECO:0000256" key="6">
    <source>
        <dbReference type="ARBA" id="ARBA00022692"/>
    </source>
</evidence>
<dbReference type="InterPro" id="IPR036890">
    <property type="entry name" value="HATPase_C_sf"/>
</dbReference>
<evidence type="ECO:0000259" key="14">
    <source>
        <dbReference type="PROSITE" id="PS50109"/>
    </source>
</evidence>
<dbReference type="Gene3D" id="1.20.120.620">
    <property type="entry name" value="Backbone structure of the membrane domain of e. Coli histidine kinase receptor kdpd"/>
    <property type="match status" value="1"/>
</dbReference>
<dbReference type="CDD" id="cd00082">
    <property type="entry name" value="HisKA"/>
    <property type="match status" value="1"/>
</dbReference>
<dbReference type="RefSeq" id="WP_135246242.1">
    <property type="nucleotide sequence ID" value="NZ_SIHO01000002.1"/>
</dbReference>
<dbReference type="GO" id="GO:0005524">
    <property type="term" value="F:ATP binding"/>
    <property type="evidence" value="ECO:0007669"/>
    <property type="project" value="UniProtKB-KW"/>
</dbReference>
<comment type="caution">
    <text evidence="15">The sequence shown here is derived from an EMBL/GenBank/DDBJ whole genome shotgun (WGS) entry which is preliminary data.</text>
</comment>
<dbReference type="GO" id="GO:0005886">
    <property type="term" value="C:plasma membrane"/>
    <property type="evidence" value="ECO:0007669"/>
    <property type="project" value="TreeGrafter"/>
</dbReference>
<evidence type="ECO:0000256" key="1">
    <source>
        <dbReference type="ARBA" id="ARBA00000085"/>
    </source>
</evidence>
<organism evidence="15 16">
    <name type="scientific">Glacieibacterium arshaanense</name>
    <dbReference type="NCBI Taxonomy" id="2511025"/>
    <lineage>
        <taxon>Bacteria</taxon>
        <taxon>Pseudomonadati</taxon>
        <taxon>Pseudomonadota</taxon>
        <taxon>Alphaproteobacteria</taxon>
        <taxon>Sphingomonadales</taxon>
        <taxon>Sphingosinicellaceae</taxon>
        <taxon>Glacieibacterium</taxon>
    </lineage>
</organism>
<sequence>MNRIELRATAETLLMVAAVTGIGLASHGRIPTSAMDLLYLVPVAVAARLHGLGQGIIAGIASALAYNFFFVPPLRTLRIDDNENIVTVIALLAVAVFTSRLTAQLRSQARDAQAAAMRNAALASFARQLAGSSDEVALAHAICAEAARIFDADALVVLRGHDVPLAAAPPFDRLAGLDLQAAQHCIESGGRSGRGTATLQAADWSFVALPTPSGVVGALGLARGDGRAPVDGDDPLLASIATQAALALERAALARELHDVAALRERDRLRGALLSSVGHDLRTPLTAILAASAELRATAADPALVATLDSEARRLDRYIANLLDMVRIEAGAIRLNLEPVDLVDAVAAALRDVRGGEDVKVDVAADLPLVRLDAQLFHHILINLIDNARRHGAGAPVTIAAAKHGDGLTLAVCDAGPGLPPGSEARVFDTFTRLEGSDRIGGTGLGLAIVKGFAEAMGLRVSAANRTEARGAAFTLELPAPLLLAAAP</sequence>
<dbReference type="InterPro" id="IPR038318">
    <property type="entry name" value="KdpD_sf"/>
</dbReference>
<dbReference type="InterPro" id="IPR003018">
    <property type="entry name" value="GAF"/>
</dbReference>
<keyword evidence="8" id="KW-0418">Kinase</keyword>
<keyword evidence="10 13" id="KW-1133">Transmembrane helix</keyword>
<keyword evidence="11" id="KW-0902">Two-component regulatory system</keyword>
<keyword evidence="5" id="KW-0808">Transferase</keyword>
<keyword evidence="7" id="KW-0547">Nucleotide-binding</keyword>
<dbReference type="Pfam" id="PF13492">
    <property type="entry name" value="GAF_3"/>
    <property type="match status" value="1"/>
</dbReference>
<dbReference type="InterPro" id="IPR025201">
    <property type="entry name" value="KdpD_TM"/>
</dbReference>
<dbReference type="InterPro" id="IPR052023">
    <property type="entry name" value="Histidine_kinase_KdpD"/>
</dbReference>
<dbReference type="AlphaFoldDB" id="A0A4Y9EQL8"/>
<evidence type="ECO:0000256" key="4">
    <source>
        <dbReference type="ARBA" id="ARBA00022553"/>
    </source>
</evidence>
<dbReference type="SUPFAM" id="SSF55874">
    <property type="entry name" value="ATPase domain of HSP90 chaperone/DNA topoisomerase II/histidine kinase"/>
    <property type="match status" value="1"/>
</dbReference>
<evidence type="ECO:0000313" key="15">
    <source>
        <dbReference type="EMBL" id="TFU03649.1"/>
    </source>
</evidence>
<evidence type="ECO:0000256" key="8">
    <source>
        <dbReference type="ARBA" id="ARBA00022777"/>
    </source>
</evidence>
<dbReference type="InterPro" id="IPR003661">
    <property type="entry name" value="HisK_dim/P_dom"/>
</dbReference>
<dbReference type="OrthoDB" id="9806130at2"/>
<keyword evidence="9" id="KW-0067">ATP-binding</keyword>
<name>A0A4Y9EQL8_9SPHN</name>
<proteinExistence type="predicted"/>
<dbReference type="SUPFAM" id="SSF47384">
    <property type="entry name" value="Homodimeric domain of signal transducing histidine kinase"/>
    <property type="match status" value="1"/>
</dbReference>
<dbReference type="InterPro" id="IPR004358">
    <property type="entry name" value="Sig_transdc_His_kin-like_C"/>
</dbReference>
<feature type="transmembrane region" description="Helical" evidence="13">
    <location>
        <begin position="6"/>
        <end position="25"/>
    </location>
</feature>
<dbReference type="SUPFAM" id="SSF55781">
    <property type="entry name" value="GAF domain-like"/>
    <property type="match status" value="1"/>
</dbReference>
<evidence type="ECO:0000256" key="13">
    <source>
        <dbReference type="SAM" id="Phobius"/>
    </source>
</evidence>
<feature type="transmembrane region" description="Helical" evidence="13">
    <location>
        <begin position="85"/>
        <end position="103"/>
    </location>
</feature>
<dbReference type="Pfam" id="PF02518">
    <property type="entry name" value="HATPase_c"/>
    <property type="match status" value="1"/>
</dbReference>
<reference evidence="15 16" key="1">
    <citation type="submission" date="2019-02" db="EMBL/GenBank/DDBJ databases">
        <title>Polymorphobacter sp. isolated from the lake at the Tibet of China.</title>
        <authorList>
            <person name="Li A."/>
        </authorList>
    </citation>
    <scope>NUCLEOTIDE SEQUENCE [LARGE SCALE GENOMIC DNA]</scope>
    <source>
        <strain evidence="15 16">DJ1R-1</strain>
    </source>
</reference>
<dbReference type="Pfam" id="PF13493">
    <property type="entry name" value="DUF4118"/>
    <property type="match status" value="1"/>
</dbReference>
<evidence type="ECO:0000313" key="16">
    <source>
        <dbReference type="Proteomes" id="UP000297737"/>
    </source>
</evidence>
<keyword evidence="16" id="KW-1185">Reference proteome</keyword>
<evidence type="ECO:0000256" key="3">
    <source>
        <dbReference type="ARBA" id="ARBA00012438"/>
    </source>
</evidence>
<dbReference type="SMART" id="SM00387">
    <property type="entry name" value="HATPase_c"/>
    <property type="match status" value="1"/>
</dbReference>
<evidence type="ECO:0000256" key="9">
    <source>
        <dbReference type="ARBA" id="ARBA00022840"/>
    </source>
</evidence>
<evidence type="ECO:0000256" key="5">
    <source>
        <dbReference type="ARBA" id="ARBA00022679"/>
    </source>
</evidence>
<dbReference type="Gene3D" id="3.30.565.10">
    <property type="entry name" value="Histidine kinase-like ATPase, C-terminal domain"/>
    <property type="match status" value="1"/>
</dbReference>
<dbReference type="SMART" id="SM00388">
    <property type="entry name" value="HisKA"/>
    <property type="match status" value="1"/>
</dbReference>
<evidence type="ECO:0000256" key="2">
    <source>
        <dbReference type="ARBA" id="ARBA00004141"/>
    </source>
</evidence>
<evidence type="ECO:0000256" key="10">
    <source>
        <dbReference type="ARBA" id="ARBA00022989"/>
    </source>
</evidence>
<keyword evidence="12 13" id="KW-0472">Membrane</keyword>